<feature type="signal peptide" evidence="2">
    <location>
        <begin position="1"/>
        <end position="17"/>
    </location>
</feature>
<dbReference type="Gene3D" id="1.10.287.70">
    <property type="match status" value="1"/>
</dbReference>
<evidence type="ECO:0000313" key="6">
    <source>
        <dbReference type="Proteomes" id="UP000594262"/>
    </source>
</evidence>
<dbReference type="SUPFAM" id="SSF81324">
    <property type="entry name" value="Voltage-gated potassium channels"/>
    <property type="match status" value="1"/>
</dbReference>
<dbReference type="SMART" id="SM00060">
    <property type="entry name" value="FN3"/>
    <property type="match status" value="8"/>
</dbReference>
<evidence type="ECO:0000313" key="5">
    <source>
        <dbReference type="EnsemblMetazoa" id="CLYHEMP004000.1"/>
    </source>
</evidence>
<feature type="domain" description="Fibronectin type-III" evidence="3">
    <location>
        <begin position="855"/>
        <end position="951"/>
    </location>
</feature>
<feature type="domain" description="Fibronectin type-III" evidence="3">
    <location>
        <begin position="754"/>
        <end position="850"/>
    </location>
</feature>
<dbReference type="GO" id="GO:0016020">
    <property type="term" value="C:membrane"/>
    <property type="evidence" value="ECO:0007669"/>
    <property type="project" value="UniProtKB-SubCell"/>
</dbReference>
<dbReference type="Proteomes" id="UP000594262">
    <property type="component" value="Unplaced"/>
</dbReference>
<feature type="domain" description="Fibronectin type-III" evidence="3">
    <location>
        <begin position="956"/>
        <end position="1062"/>
    </location>
</feature>
<dbReference type="EnsemblMetazoa" id="CLYHEMT004000.1">
    <property type="protein sequence ID" value="CLYHEMP004000.1"/>
    <property type="gene ID" value="CLYHEMG004000"/>
</dbReference>
<feature type="domain" description="Fibronectin type-III" evidence="3">
    <location>
        <begin position="1220"/>
        <end position="1326"/>
    </location>
</feature>
<keyword evidence="2" id="KW-0732">Signal</keyword>
<dbReference type="GeneID" id="136810410"/>
<evidence type="ECO:0000259" key="4">
    <source>
        <dbReference type="PROSITE" id="PS51820"/>
    </source>
</evidence>
<evidence type="ECO:0000256" key="1">
    <source>
        <dbReference type="SAM" id="Phobius"/>
    </source>
</evidence>
<dbReference type="InterPro" id="IPR037524">
    <property type="entry name" value="PA14/GLEYA"/>
</dbReference>
<feature type="domain" description="PA14" evidence="4">
    <location>
        <begin position="28"/>
        <end position="194"/>
    </location>
</feature>
<dbReference type="InterPro" id="IPR003961">
    <property type="entry name" value="FN3_dom"/>
</dbReference>
<dbReference type="InterPro" id="IPR013783">
    <property type="entry name" value="Ig-like_fold"/>
</dbReference>
<accession>A0A7M5WR05</accession>
<dbReference type="PROSITE" id="PS50853">
    <property type="entry name" value="FN3"/>
    <property type="match status" value="6"/>
</dbReference>
<feature type="domain" description="Fibronectin type-III" evidence="3">
    <location>
        <begin position="452"/>
        <end position="550"/>
    </location>
</feature>
<keyword evidence="6" id="KW-1185">Reference proteome</keyword>
<proteinExistence type="predicted"/>
<evidence type="ECO:0000259" key="3">
    <source>
        <dbReference type="PROSITE" id="PS50853"/>
    </source>
</evidence>
<dbReference type="SUPFAM" id="SSF49265">
    <property type="entry name" value="Fibronectin type III"/>
    <property type="match status" value="6"/>
</dbReference>
<name>A0A7M5WR05_9CNID</name>
<feature type="domain" description="Fibronectin type-III" evidence="3">
    <location>
        <begin position="555"/>
        <end position="649"/>
    </location>
</feature>
<protein>
    <submittedName>
        <fullName evidence="5">Uncharacterized protein</fullName>
    </submittedName>
</protein>
<feature type="chain" id="PRO_5029551759" evidence="2">
    <location>
        <begin position="18"/>
        <end position="1794"/>
    </location>
</feature>
<dbReference type="InterPro" id="IPR050713">
    <property type="entry name" value="RTP_Phos/Ushers"/>
</dbReference>
<dbReference type="PROSITE" id="PS51820">
    <property type="entry name" value="PA14"/>
    <property type="match status" value="1"/>
</dbReference>
<organism evidence="5 6">
    <name type="scientific">Clytia hemisphaerica</name>
    <dbReference type="NCBI Taxonomy" id="252671"/>
    <lineage>
        <taxon>Eukaryota</taxon>
        <taxon>Metazoa</taxon>
        <taxon>Cnidaria</taxon>
        <taxon>Hydrozoa</taxon>
        <taxon>Hydroidolina</taxon>
        <taxon>Leptothecata</taxon>
        <taxon>Obeliida</taxon>
        <taxon>Clytiidae</taxon>
        <taxon>Clytia</taxon>
    </lineage>
</organism>
<keyword evidence="1" id="KW-0812">Transmembrane</keyword>
<dbReference type="CDD" id="cd00063">
    <property type="entry name" value="FN3"/>
    <property type="match status" value="6"/>
</dbReference>
<dbReference type="Gene3D" id="2.60.40.10">
    <property type="entry name" value="Immunoglobulins"/>
    <property type="match status" value="8"/>
</dbReference>
<feature type="transmembrane region" description="Helical" evidence="1">
    <location>
        <begin position="1447"/>
        <end position="1470"/>
    </location>
</feature>
<dbReference type="PANTHER" id="PTHR46957">
    <property type="entry name" value="CYTOKINE RECEPTOR"/>
    <property type="match status" value="1"/>
</dbReference>
<keyword evidence="1" id="KW-0472">Membrane</keyword>
<feature type="transmembrane region" description="Helical" evidence="1">
    <location>
        <begin position="1526"/>
        <end position="1550"/>
    </location>
</feature>
<dbReference type="InterPro" id="IPR013099">
    <property type="entry name" value="K_chnl_dom"/>
</dbReference>
<dbReference type="RefSeq" id="XP_066923078.1">
    <property type="nucleotide sequence ID" value="XM_067066977.1"/>
</dbReference>
<dbReference type="PANTHER" id="PTHR46957:SF3">
    <property type="entry name" value="CYTOKINE RECEPTOR"/>
    <property type="match status" value="1"/>
</dbReference>
<dbReference type="Pfam" id="PF00041">
    <property type="entry name" value="fn3"/>
    <property type="match status" value="3"/>
</dbReference>
<dbReference type="InterPro" id="IPR036116">
    <property type="entry name" value="FN3_sf"/>
</dbReference>
<evidence type="ECO:0000256" key="2">
    <source>
        <dbReference type="SAM" id="SignalP"/>
    </source>
</evidence>
<dbReference type="Pfam" id="PF07885">
    <property type="entry name" value="Ion_trans_2"/>
    <property type="match status" value="1"/>
</dbReference>
<reference evidence="5" key="1">
    <citation type="submission" date="2021-01" db="UniProtKB">
        <authorList>
            <consortium name="EnsemblMetazoa"/>
        </authorList>
    </citation>
    <scope>IDENTIFICATION</scope>
</reference>
<sequence length="1794" mass="202582">MTFVVIAWFLLISHSSATFTDPQLSKQDGAFVDSFHSFNTNDFTVRFTLLHYLNPDTYQYPTYTRPETHFQWFKKFGDNRLNRGRAYFIPPTSGVYKFHVACKARCQFDISDLGFDIKEFDTDTDSHHISRKQIGADISFSNFKSPLGELEVTLEENKRYHLTVLQRGRRNVDGWLGLGVTFPNGTEEIPLSISTYVTPVMMMYRMMSRFVYMGNTRKSISQLKTMTDFYTRSYHQECIRDENILVSGIDKLSWHWRQEYVAYLNFHYWHRNGNITFQSWEQRSNHEIVVDGVAQTNTQFTVAFAGYRKFECFVASEGKYKEDKFRLKYLDGNGDSQILEKHKMAYFTGRENLNTPEGSAINETAVQFVIRVPHLTGVSDFGSIQSYKLVVWGPGLPSTTVEIASNGEKTQVFSGLNIWSIYWAYTIFEGSGFITRSKKVEQRTDESYPFDPPSYLNTAALTSTSIRVNVGPILQNQNGYIVSYSLYYAKVDTDGSTVIGDWTLKTSATPQIDVVGLEFWTHYAFKAGGATAIGAGPNTTTLQIERTLEDLPTGGPLNIIGKNLTETSIEIIWDEIAEADRNGIILGYKIHYKNLRTNAVNEIEVGTHRVANISGLDWFQEYEVKMSGKTSVGYGVWSNPLITISTDEWIPQLPPLNVRSGNITGTTIQLLFDNIADPFSNFGYPIASKINVTAVSNIFQQQEIQYGGPNSAIITGLNEYTNYSLSVAVGTRRGFLVFAQSILVRTDFGPPSLPPDDIFAQKINSTALRFRFELIPPDDRNGLITKYLVNIRQLNVDTSWTTYEVLENGAVKSLDIGGLEKWRDYEFTVAGCTIVCGVESAIAIIRTDQDLPEMPPANRTAGPETSTSIKVQWDVVPEGFRRGIITAYHVMYKDDTIEPPDWKETSITAPTQEVVLSTLKFFTSYSFKIAAETVKGRGNHSIEFSTKTLEDVPEVFPSNLTCINGSSSTIDCGWDQMLQVHGQVNGIIAGYRIYYNVLDCAKAELADCNENTTFVDEVTVPDLLHTISSLKNYTEYEIQIELFNSLATGPKSPKIIISTDEDIPASPPTNVEGFTMSTTSVSIYWDDVPWGTSHGIITGYVCYYRRMNDGPPADELRILMQENQKRKRRSIESFEMDDYLTGNQNMSSESTLTLTRQRRALPSGGYLYPEEAQYANASESGMIIEDLVLYQWYTLRLAAMTSKGPGPTFDLNVSCAQAVPVTGPNITIYDKFSFTEMTLNWSTLSYADSQGTVLDYNIIYYPVRRNGIDLAPVDQDVTSLWFEFPTQGVELNNLEPFVTYAFQSAAQTFAGPGTFSKPFYAETCRCEKNFKAVYRNHMPYFGIENGEQIGLLKNVVTEATNLCCGNCSNGHGTTNIIWESPMTSVSELNDAIFDDTDFVLPIETDKINTYYKSRPFVGILDSPGVSVFSLKVEYLNLTNNMILNGVLILWSFVAIVALIVMALGLIMWIVQCHPLQLNRTNKEAFPDTFSHGAGAGLWWAFNTVLRIGYGDIVATGKLGRIFSIPIIAVGIAISATLIAGVSSILLAYSVQKTEGSIFSKKVVAMNESYDQLVIKRMAGIISETAGDTVELIEVLRSKRVDRMAVDAIYAAYHSEKMSDPDVIFRGIKESGATQGIVFGGRALRLEKCFRKYFHDKKVELIERIKAIIDADKRNYADSELLDKRNAMIKYESDIWMFLIKVLGGVFLGAFIIGCIFQCQYYRHNKVYAYVITHKTCDHFYEKEARQMLKKFEEHFEKKINKIEVKHAFEREYLIKNMRKYVEWLTPDQVNKYKF</sequence>
<feature type="transmembrane region" description="Helical" evidence="1">
    <location>
        <begin position="1694"/>
        <end position="1716"/>
    </location>
</feature>
<dbReference type="OrthoDB" id="5961525at2759"/>
<keyword evidence="1" id="KW-1133">Transmembrane helix</keyword>